<dbReference type="Proteomes" id="UP001152876">
    <property type="component" value="Unassembled WGS sequence"/>
</dbReference>
<protein>
    <submittedName>
        <fullName evidence="1">Sarcosine oxidase subunit gamma</fullName>
    </submittedName>
</protein>
<dbReference type="Pfam" id="PF04268">
    <property type="entry name" value="SoxG"/>
    <property type="match status" value="1"/>
</dbReference>
<sequence>MGRVPTARASTEQSLLAGWRHGLSVLNLRGNPDDPAFRDGVSQALGLTLPTQACTTVTNDSLRLVWVGPDDWFVIGPKGGAAAVEARLRQPLAGQHFAVTDVSSGYTALHLSGQPVREVLAQGCPLDLHPSVFRPGSAAGSVFFKASVWLWQTDEAPVYEMLVRNSFSGYVWLMLERCTLECGLVTRRFP</sequence>
<keyword evidence="2" id="KW-1185">Reference proteome</keyword>
<dbReference type="Gene3D" id="3.30.70.1520">
    <property type="entry name" value="Heterotetrameric sarcosine oxidase"/>
    <property type="match status" value="1"/>
</dbReference>
<evidence type="ECO:0000313" key="1">
    <source>
        <dbReference type="EMBL" id="MDG5977359.1"/>
    </source>
</evidence>
<evidence type="ECO:0000313" key="2">
    <source>
        <dbReference type="Proteomes" id="UP001152876"/>
    </source>
</evidence>
<comment type="caution">
    <text evidence="1">The sequence shown here is derived from an EMBL/GenBank/DDBJ whole genome shotgun (WGS) entry which is preliminary data.</text>
</comment>
<dbReference type="InterPro" id="IPR007375">
    <property type="entry name" value="SoxG"/>
</dbReference>
<proteinExistence type="predicted"/>
<dbReference type="EMBL" id="AOGK01000019">
    <property type="protein sequence ID" value="MDG5977359.1"/>
    <property type="molecule type" value="Genomic_DNA"/>
</dbReference>
<dbReference type="InterPro" id="IPR027266">
    <property type="entry name" value="TrmE/GcvT-like"/>
</dbReference>
<gene>
    <name evidence="1" type="ORF">H010_19022</name>
</gene>
<reference evidence="1" key="1">
    <citation type="submission" date="2013-01" db="EMBL/GenBank/DDBJ databases">
        <title>Genome draft of Hydrogenophaga taeniospiralis 2K1.</title>
        <authorList>
            <person name="Gomila M."/>
            <person name="Lalucat J."/>
        </authorList>
    </citation>
    <scope>NUCLEOTIDE SEQUENCE</scope>
    <source>
        <strain evidence="1">CCUG 15921</strain>
    </source>
</reference>
<accession>A0A9X4SBD5</accession>
<dbReference type="Gene3D" id="3.30.1360.120">
    <property type="entry name" value="Probable tRNA modification gtpase trme, domain 1"/>
    <property type="match status" value="1"/>
</dbReference>
<name>A0A9X4SBD5_9BURK</name>
<dbReference type="SUPFAM" id="SSF103025">
    <property type="entry name" value="Folate-binding domain"/>
    <property type="match status" value="1"/>
</dbReference>
<dbReference type="AlphaFoldDB" id="A0A9X4SBD5"/>
<organism evidence="1 2">
    <name type="scientific">Hydrogenophaga taeniospiralis CCUG 15921</name>
    <dbReference type="NCBI Taxonomy" id="1281780"/>
    <lineage>
        <taxon>Bacteria</taxon>
        <taxon>Pseudomonadati</taxon>
        <taxon>Pseudomonadota</taxon>
        <taxon>Betaproteobacteria</taxon>
        <taxon>Burkholderiales</taxon>
        <taxon>Comamonadaceae</taxon>
        <taxon>Hydrogenophaga</taxon>
    </lineage>
</organism>